<keyword evidence="4" id="KW-1185">Reference proteome</keyword>
<dbReference type="EC" id="3.5.1.88" evidence="2"/>
<dbReference type="PANTHER" id="PTHR10458:SF22">
    <property type="entry name" value="PEPTIDE DEFORMYLASE"/>
    <property type="match status" value="1"/>
</dbReference>
<dbReference type="RefSeq" id="WP_129456311.1">
    <property type="nucleotide sequence ID" value="NZ_JACXYX010000001.1"/>
</dbReference>
<dbReference type="EMBL" id="SDWU01000020">
    <property type="protein sequence ID" value="RYB99109.1"/>
    <property type="molecule type" value="Genomic_DNA"/>
</dbReference>
<evidence type="ECO:0000256" key="2">
    <source>
        <dbReference type="HAMAP-Rule" id="MF_00163"/>
    </source>
</evidence>
<dbReference type="SUPFAM" id="SSF56420">
    <property type="entry name" value="Peptide deformylase"/>
    <property type="match status" value="1"/>
</dbReference>
<sequence length="185" mass="19621">MSVNPRVLAWTETDLGVAGTLREVVRAPAAVLSTVGAAVDPTSPDVVRLAADLVATMRVSPGCVGLAAPQVGVGAKVFCVDVSEHPKTRDHHGTFVLCNAEVVSGSRNEKAREGCMSVPDLTGDVRRPSRIVVRGQLPGSGEEVELEAEAFEARALQHEIDHCDGLLFLDRTAGAHAVYARRTYL</sequence>
<dbReference type="Gene3D" id="3.90.45.10">
    <property type="entry name" value="Peptide deformylase"/>
    <property type="match status" value="1"/>
</dbReference>
<dbReference type="Proteomes" id="UP000293291">
    <property type="component" value="Unassembled WGS sequence"/>
</dbReference>
<accession>A0A4Q2S8E0</accession>
<dbReference type="PRINTS" id="PR01576">
    <property type="entry name" value="PDEFORMYLASE"/>
</dbReference>
<keyword evidence="2" id="KW-0378">Hydrolase</keyword>
<comment type="similarity">
    <text evidence="1 2">Belongs to the polypeptide deformylase family.</text>
</comment>
<protein>
    <recommendedName>
        <fullName evidence="2">Peptide deformylase</fullName>
        <shortName evidence="2">PDF</shortName>
        <ecNumber evidence="2">3.5.1.88</ecNumber>
    </recommendedName>
    <alternativeName>
        <fullName evidence="2">Polypeptide deformylase</fullName>
    </alternativeName>
</protein>
<keyword evidence="2" id="KW-0479">Metal-binding</keyword>
<name>A0A4Q2S8E0_9ACTN</name>
<feature type="binding site" evidence="2">
    <location>
        <position position="115"/>
    </location>
    <ligand>
        <name>Fe cation</name>
        <dbReference type="ChEBI" id="CHEBI:24875"/>
    </ligand>
</feature>
<evidence type="ECO:0000256" key="1">
    <source>
        <dbReference type="ARBA" id="ARBA00010759"/>
    </source>
</evidence>
<feature type="binding site" evidence="2">
    <location>
        <position position="158"/>
    </location>
    <ligand>
        <name>Fe cation</name>
        <dbReference type="ChEBI" id="CHEBI:24875"/>
    </ligand>
</feature>
<dbReference type="CDD" id="cd00487">
    <property type="entry name" value="Pep_deformylase"/>
    <property type="match status" value="1"/>
</dbReference>
<keyword evidence="2" id="KW-0648">Protein biosynthesis</keyword>
<dbReference type="InterPro" id="IPR023635">
    <property type="entry name" value="Peptide_deformylase"/>
</dbReference>
<proteinExistence type="inferred from homology"/>
<feature type="binding site" evidence="2">
    <location>
        <position position="162"/>
    </location>
    <ligand>
        <name>Fe cation</name>
        <dbReference type="ChEBI" id="CHEBI:24875"/>
    </ligand>
</feature>
<evidence type="ECO:0000313" key="4">
    <source>
        <dbReference type="Proteomes" id="UP000293291"/>
    </source>
</evidence>
<dbReference type="InterPro" id="IPR036821">
    <property type="entry name" value="Peptide_deformylase_sf"/>
</dbReference>
<comment type="function">
    <text evidence="2">Removes the formyl group from the N-terminal Met of newly synthesized proteins. Requires at least a dipeptide for an efficient rate of reaction. N-terminal L-methionine is a prerequisite for activity but the enzyme has broad specificity at other positions.</text>
</comment>
<dbReference type="GO" id="GO:0046872">
    <property type="term" value="F:metal ion binding"/>
    <property type="evidence" value="ECO:0007669"/>
    <property type="project" value="UniProtKB-KW"/>
</dbReference>
<evidence type="ECO:0000313" key="3">
    <source>
        <dbReference type="EMBL" id="RYB99109.1"/>
    </source>
</evidence>
<dbReference type="HAMAP" id="MF_00163">
    <property type="entry name" value="Pep_deformylase"/>
    <property type="match status" value="1"/>
</dbReference>
<keyword evidence="2" id="KW-0408">Iron</keyword>
<reference evidence="3 4" key="1">
    <citation type="submission" date="2019-01" db="EMBL/GenBank/DDBJ databases">
        <title>Novel species of Nocardioides.</title>
        <authorList>
            <person name="Liu Q."/>
            <person name="Xin Y.-H."/>
        </authorList>
    </citation>
    <scope>NUCLEOTIDE SEQUENCE [LARGE SCALE GENOMIC DNA]</scope>
    <source>
        <strain evidence="3 4">CGMCC 4.6875</strain>
    </source>
</reference>
<comment type="cofactor">
    <cofactor evidence="2">
        <name>Fe(2+)</name>
        <dbReference type="ChEBI" id="CHEBI:29033"/>
    </cofactor>
    <text evidence="2">Binds 1 Fe(2+) ion.</text>
</comment>
<dbReference type="Pfam" id="PF01327">
    <property type="entry name" value="Pep_deformylase"/>
    <property type="match status" value="1"/>
</dbReference>
<feature type="active site" evidence="2">
    <location>
        <position position="159"/>
    </location>
</feature>
<dbReference type="GO" id="GO:0006412">
    <property type="term" value="P:translation"/>
    <property type="evidence" value="ECO:0007669"/>
    <property type="project" value="UniProtKB-UniRule"/>
</dbReference>
<dbReference type="OrthoDB" id="9804313at2"/>
<comment type="catalytic activity">
    <reaction evidence="2">
        <text>N-terminal N-formyl-L-methionyl-[peptide] + H2O = N-terminal L-methionyl-[peptide] + formate</text>
        <dbReference type="Rhea" id="RHEA:24420"/>
        <dbReference type="Rhea" id="RHEA-COMP:10639"/>
        <dbReference type="Rhea" id="RHEA-COMP:10640"/>
        <dbReference type="ChEBI" id="CHEBI:15377"/>
        <dbReference type="ChEBI" id="CHEBI:15740"/>
        <dbReference type="ChEBI" id="CHEBI:49298"/>
        <dbReference type="ChEBI" id="CHEBI:64731"/>
        <dbReference type="EC" id="3.5.1.88"/>
    </reaction>
</comment>
<comment type="caution">
    <text evidence="3">The sequence shown here is derived from an EMBL/GenBank/DDBJ whole genome shotgun (WGS) entry which is preliminary data.</text>
</comment>
<organism evidence="3 4">
    <name type="scientific">Nocardioides ganghwensis</name>
    <dbReference type="NCBI Taxonomy" id="252230"/>
    <lineage>
        <taxon>Bacteria</taxon>
        <taxon>Bacillati</taxon>
        <taxon>Actinomycetota</taxon>
        <taxon>Actinomycetes</taxon>
        <taxon>Propionibacteriales</taxon>
        <taxon>Nocardioidaceae</taxon>
        <taxon>Nocardioides</taxon>
    </lineage>
</organism>
<dbReference type="PIRSF" id="PIRSF004749">
    <property type="entry name" value="Pep_def"/>
    <property type="match status" value="1"/>
</dbReference>
<dbReference type="PANTHER" id="PTHR10458">
    <property type="entry name" value="PEPTIDE DEFORMYLASE"/>
    <property type="match status" value="1"/>
</dbReference>
<dbReference type="AlphaFoldDB" id="A0A4Q2S8E0"/>
<dbReference type="GO" id="GO:0042586">
    <property type="term" value="F:peptide deformylase activity"/>
    <property type="evidence" value="ECO:0007669"/>
    <property type="project" value="UniProtKB-UniRule"/>
</dbReference>
<gene>
    <name evidence="2" type="primary">def</name>
    <name evidence="3" type="ORF">EUA07_16695</name>
</gene>